<keyword evidence="3" id="KW-1185">Reference proteome</keyword>
<protein>
    <submittedName>
        <fullName evidence="2">Uncharacterized protein</fullName>
    </submittedName>
</protein>
<proteinExistence type="predicted"/>
<sequence length="181" mass="18145">MFASLFFITLFVALFQSVFADLTIDTPTFVQCQESQITWTGGTGPYDLLIVPADDVCGDSIEDLGNQTSTAVTWTVNIAAGTQVVLSLLDYVGDEAWSGAVTVGASSDSSCLSETSSPTALTVPPVSATPSGAAAPSSSAFAPAGAANAGLNPTSGALSMRPLSAISVIGGTVIAAVAFSL</sequence>
<dbReference type="Proteomes" id="UP000053647">
    <property type="component" value="Unassembled WGS sequence"/>
</dbReference>
<keyword evidence="1" id="KW-0732">Signal</keyword>
<dbReference type="PANTHER" id="PTHR37487:SF2">
    <property type="entry name" value="EXPRESSED PROTEIN"/>
    <property type="match status" value="1"/>
</dbReference>
<evidence type="ECO:0000313" key="3">
    <source>
        <dbReference type="Proteomes" id="UP000053647"/>
    </source>
</evidence>
<dbReference type="OrthoDB" id="3259746at2759"/>
<evidence type="ECO:0000313" key="2">
    <source>
        <dbReference type="EMBL" id="KIJ13450.1"/>
    </source>
</evidence>
<dbReference type="HOGENOM" id="CLU_063099_3_0_1"/>
<gene>
    <name evidence="2" type="ORF">PAXINDRAFT_13782</name>
</gene>
<feature type="signal peptide" evidence="1">
    <location>
        <begin position="1"/>
        <end position="20"/>
    </location>
</feature>
<reference evidence="2 3" key="1">
    <citation type="submission" date="2014-06" db="EMBL/GenBank/DDBJ databases">
        <authorList>
            <consortium name="DOE Joint Genome Institute"/>
            <person name="Kuo A."/>
            <person name="Kohler A."/>
            <person name="Nagy L.G."/>
            <person name="Floudas D."/>
            <person name="Copeland A."/>
            <person name="Barry K.W."/>
            <person name="Cichocki N."/>
            <person name="Veneault-Fourrey C."/>
            <person name="LaButti K."/>
            <person name="Lindquist E.A."/>
            <person name="Lipzen A."/>
            <person name="Lundell T."/>
            <person name="Morin E."/>
            <person name="Murat C."/>
            <person name="Sun H."/>
            <person name="Tunlid A."/>
            <person name="Henrissat B."/>
            <person name="Grigoriev I.V."/>
            <person name="Hibbett D.S."/>
            <person name="Martin F."/>
            <person name="Nordberg H.P."/>
            <person name="Cantor M.N."/>
            <person name="Hua S.X."/>
        </authorList>
    </citation>
    <scope>NUCLEOTIDE SEQUENCE [LARGE SCALE GENOMIC DNA]</scope>
    <source>
        <strain evidence="2 3">ATCC 200175</strain>
    </source>
</reference>
<evidence type="ECO:0000256" key="1">
    <source>
        <dbReference type="SAM" id="SignalP"/>
    </source>
</evidence>
<accession>A0A0C9TCY9</accession>
<name>A0A0C9TCY9_PAXIN</name>
<dbReference type="EMBL" id="KN819352">
    <property type="protein sequence ID" value="KIJ13450.1"/>
    <property type="molecule type" value="Genomic_DNA"/>
</dbReference>
<dbReference type="PANTHER" id="PTHR37487">
    <property type="entry name" value="CHROMOSOME 1, WHOLE GENOME SHOTGUN SEQUENCE"/>
    <property type="match status" value="1"/>
</dbReference>
<feature type="chain" id="PRO_5002203692" evidence="1">
    <location>
        <begin position="21"/>
        <end position="181"/>
    </location>
</feature>
<reference evidence="3" key="2">
    <citation type="submission" date="2015-01" db="EMBL/GenBank/DDBJ databases">
        <title>Evolutionary Origins and Diversification of the Mycorrhizal Mutualists.</title>
        <authorList>
            <consortium name="DOE Joint Genome Institute"/>
            <consortium name="Mycorrhizal Genomics Consortium"/>
            <person name="Kohler A."/>
            <person name="Kuo A."/>
            <person name="Nagy L.G."/>
            <person name="Floudas D."/>
            <person name="Copeland A."/>
            <person name="Barry K.W."/>
            <person name="Cichocki N."/>
            <person name="Veneault-Fourrey C."/>
            <person name="LaButti K."/>
            <person name="Lindquist E.A."/>
            <person name="Lipzen A."/>
            <person name="Lundell T."/>
            <person name="Morin E."/>
            <person name="Murat C."/>
            <person name="Riley R."/>
            <person name="Ohm R."/>
            <person name="Sun H."/>
            <person name="Tunlid A."/>
            <person name="Henrissat B."/>
            <person name="Grigoriev I.V."/>
            <person name="Hibbett D.S."/>
            <person name="Martin F."/>
        </authorList>
    </citation>
    <scope>NUCLEOTIDE SEQUENCE [LARGE SCALE GENOMIC DNA]</scope>
    <source>
        <strain evidence="3">ATCC 200175</strain>
    </source>
</reference>
<dbReference type="AlphaFoldDB" id="A0A0C9TCY9"/>
<organism evidence="2 3">
    <name type="scientific">Paxillus involutus ATCC 200175</name>
    <dbReference type="NCBI Taxonomy" id="664439"/>
    <lineage>
        <taxon>Eukaryota</taxon>
        <taxon>Fungi</taxon>
        <taxon>Dikarya</taxon>
        <taxon>Basidiomycota</taxon>
        <taxon>Agaricomycotina</taxon>
        <taxon>Agaricomycetes</taxon>
        <taxon>Agaricomycetidae</taxon>
        <taxon>Boletales</taxon>
        <taxon>Paxilineae</taxon>
        <taxon>Paxillaceae</taxon>
        <taxon>Paxillus</taxon>
    </lineage>
</organism>